<proteinExistence type="predicted"/>
<protein>
    <submittedName>
        <fullName evidence="2">PilZ domain-containing protein</fullName>
    </submittedName>
</protein>
<evidence type="ECO:0000313" key="2">
    <source>
        <dbReference type="EMBL" id="MBE9398166.1"/>
    </source>
</evidence>
<dbReference type="Proteomes" id="UP000640333">
    <property type="component" value="Unassembled WGS sequence"/>
</dbReference>
<evidence type="ECO:0000313" key="3">
    <source>
        <dbReference type="Proteomes" id="UP000640333"/>
    </source>
</evidence>
<reference evidence="2" key="1">
    <citation type="submission" date="2020-10" db="EMBL/GenBank/DDBJ databases">
        <title>Bacterium isolated from coastal waters sediment.</title>
        <authorList>
            <person name="Chen R.-J."/>
            <person name="Lu D.-C."/>
            <person name="Zhu K.-L."/>
            <person name="Du Z.-J."/>
        </authorList>
    </citation>
    <scope>NUCLEOTIDE SEQUENCE</scope>
    <source>
        <strain evidence="2">N1Y112</strain>
    </source>
</reference>
<dbReference type="GO" id="GO:0035438">
    <property type="term" value="F:cyclic-di-GMP binding"/>
    <property type="evidence" value="ECO:0007669"/>
    <property type="project" value="InterPro"/>
</dbReference>
<accession>A0A8J7FEG9</accession>
<dbReference type="RefSeq" id="WP_193953795.1">
    <property type="nucleotide sequence ID" value="NZ_JADEYS010000012.1"/>
</dbReference>
<organism evidence="2 3">
    <name type="scientific">Pontibacterium sinense</name>
    <dbReference type="NCBI Taxonomy" id="2781979"/>
    <lineage>
        <taxon>Bacteria</taxon>
        <taxon>Pseudomonadati</taxon>
        <taxon>Pseudomonadota</taxon>
        <taxon>Gammaproteobacteria</taxon>
        <taxon>Oceanospirillales</taxon>
        <taxon>Oceanospirillaceae</taxon>
        <taxon>Pontibacterium</taxon>
    </lineage>
</organism>
<dbReference type="InterPro" id="IPR009875">
    <property type="entry name" value="PilZ_domain"/>
</dbReference>
<sequence>MQPNKKLLRFLKQFFIQKPELHHPDDGHLLPTVEFYQLLDKERFRADRLGNPFSLVIIPLPEALQSPPRLRHITSHIHAQTRLIDELGWFAPGTLGLYLFNTPEAGAQVVLSRIREQLEYPELLDDIQVMVYPDTEVRSTLDEESEENGDNRIQERLNLNLVATIQQVSGENIGPATTQTVTRDISASGAYLLTSTSLPEGTQLELEVLLPFEELRPLEASGKDIALKAIGHVVRSDMEGVAVQFVNSQNMKTFRKLKFDDLPQQ</sequence>
<dbReference type="Pfam" id="PF07238">
    <property type="entry name" value="PilZ"/>
    <property type="match status" value="1"/>
</dbReference>
<name>A0A8J7FEG9_9GAMM</name>
<comment type="caution">
    <text evidence="2">The sequence shown here is derived from an EMBL/GenBank/DDBJ whole genome shotgun (WGS) entry which is preliminary data.</text>
</comment>
<gene>
    <name evidence="2" type="ORF">IOQ59_12960</name>
</gene>
<keyword evidence="3" id="KW-1185">Reference proteome</keyword>
<dbReference type="Gene3D" id="2.40.10.220">
    <property type="entry name" value="predicted glycosyltransferase like domains"/>
    <property type="match status" value="1"/>
</dbReference>
<dbReference type="SUPFAM" id="SSF141371">
    <property type="entry name" value="PilZ domain-like"/>
    <property type="match status" value="1"/>
</dbReference>
<dbReference type="EMBL" id="JADEYS010000012">
    <property type="protein sequence ID" value="MBE9398166.1"/>
    <property type="molecule type" value="Genomic_DNA"/>
</dbReference>
<feature type="domain" description="PilZ" evidence="1">
    <location>
        <begin position="152"/>
        <end position="254"/>
    </location>
</feature>
<dbReference type="AlphaFoldDB" id="A0A8J7FEG9"/>
<evidence type="ECO:0000259" key="1">
    <source>
        <dbReference type="Pfam" id="PF07238"/>
    </source>
</evidence>